<dbReference type="AlphaFoldDB" id="A0A6A3D2P8"/>
<dbReference type="GO" id="GO:0007076">
    <property type="term" value="P:mitotic chromosome condensation"/>
    <property type="evidence" value="ECO:0007669"/>
    <property type="project" value="InterPro"/>
</dbReference>
<dbReference type="PANTHER" id="PTHR14222">
    <property type="entry name" value="CONDENSIN"/>
    <property type="match status" value="1"/>
</dbReference>
<accession>A0A6A3D2P8</accession>
<dbReference type="GO" id="GO:0000796">
    <property type="term" value="C:condensin complex"/>
    <property type="evidence" value="ECO:0007669"/>
    <property type="project" value="TreeGrafter"/>
</dbReference>
<dbReference type="GO" id="GO:0010032">
    <property type="term" value="P:meiotic chromosome condensation"/>
    <property type="evidence" value="ECO:0007669"/>
    <property type="project" value="TreeGrafter"/>
</dbReference>
<dbReference type="GO" id="GO:0042393">
    <property type="term" value="F:histone binding"/>
    <property type="evidence" value="ECO:0007669"/>
    <property type="project" value="TreeGrafter"/>
</dbReference>
<proteinExistence type="predicted"/>
<evidence type="ECO:0000313" key="2">
    <source>
        <dbReference type="EMBL" id="KAE8736045.1"/>
    </source>
</evidence>
<feature type="region of interest" description="Disordered" evidence="1">
    <location>
        <begin position="68"/>
        <end position="90"/>
    </location>
</feature>
<evidence type="ECO:0000313" key="3">
    <source>
        <dbReference type="Proteomes" id="UP000436088"/>
    </source>
</evidence>
<organism evidence="2 3">
    <name type="scientific">Hibiscus syriacus</name>
    <name type="common">Rose of Sharon</name>
    <dbReference type="NCBI Taxonomy" id="106335"/>
    <lineage>
        <taxon>Eukaryota</taxon>
        <taxon>Viridiplantae</taxon>
        <taxon>Streptophyta</taxon>
        <taxon>Embryophyta</taxon>
        <taxon>Tracheophyta</taxon>
        <taxon>Spermatophyta</taxon>
        <taxon>Magnoliopsida</taxon>
        <taxon>eudicotyledons</taxon>
        <taxon>Gunneridae</taxon>
        <taxon>Pentapetalae</taxon>
        <taxon>rosids</taxon>
        <taxon>malvids</taxon>
        <taxon>Malvales</taxon>
        <taxon>Malvaceae</taxon>
        <taxon>Malvoideae</taxon>
        <taxon>Hibiscus</taxon>
    </lineage>
</organism>
<dbReference type="GO" id="GO:0000779">
    <property type="term" value="C:condensed chromosome, centromeric region"/>
    <property type="evidence" value="ECO:0007669"/>
    <property type="project" value="TreeGrafter"/>
</dbReference>
<protein>
    <submittedName>
        <fullName evidence="2">Uncharacterized protein</fullName>
    </submittedName>
</protein>
<sequence>MAPDKTLGYHYPRAMRLLQLLPPSPTLPRLVESFQKSHSSRTHVALNASADDGYKTIDRITCKRDEERGGKIEIQQQQKPPKNRNKEKREVLPRKLQCYRSLHTSPETFENRRRRWLAVGLAAVIGARFLPAREYHNNESSIQEECETLFLELVLDRVSRAGSACSPKKGSVSSDSCLTAKSLDREMELLFPGGILVLLKGICDGEVTPWVKKICTSLGKKKRLKPKVALALQNIIKTSEYILLSHSMPIVKWTAPAGAWFLLSEVSVYLLKAVDWEFLHHHWQLLDKHGAKGKFQSPRLQGNGYVDEESVESNSVAWTGDRVFLLQTISNVSIELPAEPAADLAHNLLKRVEKFNMHSTENNLTKLQKGRTLKKAFKCL</sequence>
<name>A0A6A3D2P8_HIBSY</name>
<keyword evidence="3" id="KW-1185">Reference proteome</keyword>
<evidence type="ECO:0000256" key="1">
    <source>
        <dbReference type="SAM" id="MobiDB-lite"/>
    </source>
</evidence>
<gene>
    <name evidence="2" type="ORF">F3Y22_tig00000218pilonHSYRG00254</name>
</gene>
<dbReference type="InterPro" id="IPR026971">
    <property type="entry name" value="CND1/NCAPD3"/>
</dbReference>
<comment type="caution">
    <text evidence="2">The sequence shown here is derived from an EMBL/GenBank/DDBJ whole genome shotgun (WGS) entry which is preliminary data.</text>
</comment>
<dbReference type="EMBL" id="VEPZ02000023">
    <property type="protein sequence ID" value="KAE8736045.1"/>
    <property type="molecule type" value="Genomic_DNA"/>
</dbReference>
<dbReference type="PANTHER" id="PTHR14222:SF1">
    <property type="entry name" value="CONDENSIN-2 COMPLEX SUBUNIT D3"/>
    <property type="match status" value="1"/>
</dbReference>
<reference evidence="2" key="1">
    <citation type="submission" date="2019-09" db="EMBL/GenBank/DDBJ databases">
        <title>Draft genome information of white flower Hibiscus syriacus.</title>
        <authorList>
            <person name="Kim Y.-M."/>
        </authorList>
    </citation>
    <scope>NUCLEOTIDE SEQUENCE [LARGE SCALE GENOMIC DNA]</scope>
    <source>
        <strain evidence="2">YM2019G1</strain>
    </source>
</reference>
<dbReference type="Proteomes" id="UP000436088">
    <property type="component" value="Unassembled WGS sequence"/>
</dbReference>